<dbReference type="InterPro" id="IPR006594">
    <property type="entry name" value="LisH"/>
</dbReference>
<dbReference type="EMBL" id="ASHM01007981">
    <property type="protein sequence ID" value="PNY15804.1"/>
    <property type="molecule type" value="Genomic_DNA"/>
</dbReference>
<accession>A0A2K3PKK6</accession>
<proteinExistence type="predicted"/>
<comment type="caution">
    <text evidence="1">The sequence shown here is derived from an EMBL/GenBank/DDBJ whole genome shotgun (WGS) entry which is preliminary data.</text>
</comment>
<protein>
    <submittedName>
        <fullName evidence="1">Transcriptional corepressor LEUNIG-like protein</fullName>
    </submittedName>
</protein>
<reference evidence="1 2" key="1">
    <citation type="journal article" date="2014" name="Am. J. Bot.">
        <title>Genome assembly and annotation for red clover (Trifolium pratense; Fabaceae).</title>
        <authorList>
            <person name="Istvanek J."/>
            <person name="Jaros M."/>
            <person name="Krenek A."/>
            <person name="Repkova J."/>
        </authorList>
    </citation>
    <scope>NUCLEOTIDE SEQUENCE [LARGE SCALE GENOMIC DNA]</scope>
    <source>
        <strain evidence="2">cv. Tatra</strain>
        <tissue evidence="1">Young leaves</tissue>
    </source>
</reference>
<evidence type="ECO:0000313" key="2">
    <source>
        <dbReference type="Proteomes" id="UP000236291"/>
    </source>
</evidence>
<organism evidence="1 2">
    <name type="scientific">Trifolium pratense</name>
    <name type="common">Red clover</name>
    <dbReference type="NCBI Taxonomy" id="57577"/>
    <lineage>
        <taxon>Eukaryota</taxon>
        <taxon>Viridiplantae</taxon>
        <taxon>Streptophyta</taxon>
        <taxon>Embryophyta</taxon>
        <taxon>Tracheophyta</taxon>
        <taxon>Spermatophyta</taxon>
        <taxon>Magnoliopsida</taxon>
        <taxon>eudicotyledons</taxon>
        <taxon>Gunneridae</taxon>
        <taxon>Pentapetalae</taxon>
        <taxon>rosids</taxon>
        <taxon>fabids</taxon>
        <taxon>Fabales</taxon>
        <taxon>Fabaceae</taxon>
        <taxon>Papilionoideae</taxon>
        <taxon>50 kb inversion clade</taxon>
        <taxon>NPAAA clade</taxon>
        <taxon>Hologalegina</taxon>
        <taxon>IRL clade</taxon>
        <taxon>Trifolieae</taxon>
        <taxon>Trifolium</taxon>
    </lineage>
</organism>
<name>A0A2K3PKK6_TRIPR</name>
<dbReference type="PROSITE" id="PS50896">
    <property type="entry name" value="LISH"/>
    <property type="match status" value="1"/>
</dbReference>
<evidence type="ECO:0000313" key="1">
    <source>
        <dbReference type="EMBL" id="PNY15804.1"/>
    </source>
</evidence>
<dbReference type="AlphaFoldDB" id="A0A2K3PKK6"/>
<gene>
    <name evidence="1" type="ORF">L195_g012507</name>
</gene>
<dbReference type="Pfam" id="PF08513">
    <property type="entry name" value="LisH"/>
    <property type="match status" value="1"/>
</dbReference>
<reference evidence="1 2" key="2">
    <citation type="journal article" date="2017" name="Front. Plant Sci.">
        <title>Gene Classification and Mining of Molecular Markers Useful in Red Clover (Trifolium pratense) Breeding.</title>
        <authorList>
            <person name="Istvanek J."/>
            <person name="Dluhosova J."/>
            <person name="Dluhos P."/>
            <person name="Patkova L."/>
            <person name="Nedelnik J."/>
            <person name="Repkova J."/>
        </authorList>
    </citation>
    <scope>NUCLEOTIDE SEQUENCE [LARGE SCALE GENOMIC DNA]</scope>
    <source>
        <strain evidence="2">cv. Tatra</strain>
        <tissue evidence="1">Young leaves</tissue>
    </source>
</reference>
<dbReference type="Proteomes" id="UP000236291">
    <property type="component" value="Unassembled WGS sequence"/>
</dbReference>
<sequence>GVNRYYMCLIDLLGLGGGGNFDLCLDGYSFQMYLYDYLKKRGLSYTAEMFRREAQVTTQPPLEFHEYPHGFFCFCFNIELTIL</sequence>
<feature type="non-terminal residue" evidence="1">
    <location>
        <position position="1"/>
    </location>
</feature>